<accession>A0A919E0R5</accession>
<keyword evidence="3" id="KW-1185">Reference proteome</keyword>
<evidence type="ECO:0000313" key="2">
    <source>
        <dbReference type="EMBL" id="GHE98331.1"/>
    </source>
</evidence>
<comment type="caution">
    <text evidence="2">The sequence shown here is derived from an EMBL/GenBank/DDBJ whole genome shotgun (WGS) entry which is preliminary data.</text>
</comment>
<organism evidence="2 3">
    <name type="scientific">Streptomyces spiralis</name>
    <dbReference type="NCBI Taxonomy" id="66376"/>
    <lineage>
        <taxon>Bacteria</taxon>
        <taxon>Bacillati</taxon>
        <taxon>Actinomycetota</taxon>
        <taxon>Actinomycetes</taxon>
        <taxon>Kitasatosporales</taxon>
        <taxon>Streptomycetaceae</taxon>
        <taxon>Streptomyces</taxon>
    </lineage>
</organism>
<sequence>MTPGQIIYDLSMLSGPARPLPTAWRAWRDMACDVQAATTEYAEDEGRPRTEVEVGAKEKALVGARSGRGDRVGRLLRGQADLRATPFGCILAMAQPGAADRPPGGVVILFALLVPAVMMALLFGTTALEELLFPHPAGRDSTDENDGDAANP</sequence>
<protein>
    <submittedName>
        <fullName evidence="2">Uncharacterized protein</fullName>
    </submittedName>
</protein>
<feature type="transmembrane region" description="Helical" evidence="1">
    <location>
        <begin position="106"/>
        <end position="128"/>
    </location>
</feature>
<keyword evidence="1" id="KW-0472">Membrane</keyword>
<name>A0A919E0R5_9ACTN</name>
<dbReference type="Proteomes" id="UP000641386">
    <property type="component" value="Unassembled WGS sequence"/>
</dbReference>
<evidence type="ECO:0000256" key="1">
    <source>
        <dbReference type="SAM" id="Phobius"/>
    </source>
</evidence>
<reference evidence="2" key="2">
    <citation type="submission" date="2020-09" db="EMBL/GenBank/DDBJ databases">
        <authorList>
            <person name="Sun Q."/>
            <person name="Ohkuma M."/>
        </authorList>
    </citation>
    <scope>NUCLEOTIDE SEQUENCE</scope>
    <source>
        <strain evidence="2">JCM 3302</strain>
    </source>
</reference>
<proteinExistence type="predicted"/>
<keyword evidence="1" id="KW-1133">Transmembrane helix</keyword>
<dbReference type="AlphaFoldDB" id="A0A919E0R5"/>
<gene>
    <name evidence="2" type="ORF">GCM10014715_63120</name>
</gene>
<evidence type="ECO:0000313" key="3">
    <source>
        <dbReference type="Proteomes" id="UP000641386"/>
    </source>
</evidence>
<dbReference type="EMBL" id="BNBC01000037">
    <property type="protein sequence ID" value="GHE98331.1"/>
    <property type="molecule type" value="Genomic_DNA"/>
</dbReference>
<reference evidence="2" key="1">
    <citation type="journal article" date="2014" name="Int. J. Syst. Evol. Microbiol.">
        <title>Complete genome sequence of Corynebacterium casei LMG S-19264T (=DSM 44701T), isolated from a smear-ripened cheese.</title>
        <authorList>
            <consortium name="US DOE Joint Genome Institute (JGI-PGF)"/>
            <person name="Walter F."/>
            <person name="Albersmeier A."/>
            <person name="Kalinowski J."/>
            <person name="Ruckert C."/>
        </authorList>
    </citation>
    <scope>NUCLEOTIDE SEQUENCE</scope>
    <source>
        <strain evidence="2">JCM 3302</strain>
    </source>
</reference>
<keyword evidence="1" id="KW-0812">Transmembrane</keyword>